<feature type="transmembrane region" description="Helical" evidence="1">
    <location>
        <begin position="41"/>
        <end position="61"/>
    </location>
</feature>
<dbReference type="Proteomes" id="UP000628017">
    <property type="component" value="Unassembled WGS sequence"/>
</dbReference>
<organism evidence="2 3">
    <name type="scientific">Neptunicoccus cionae</name>
    <dbReference type="NCBI Taxonomy" id="2035344"/>
    <lineage>
        <taxon>Bacteria</taxon>
        <taxon>Pseudomonadati</taxon>
        <taxon>Pseudomonadota</taxon>
        <taxon>Alphaproteobacteria</taxon>
        <taxon>Rhodobacterales</taxon>
        <taxon>Paracoccaceae</taxon>
        <taxon>Neptunicoccus</taxon>
    </lineage>
</organism>
<accession>A0A916QYM6</accession>
<keyword evidence="3" id="KW-1185">Reference proteome</keyword>
<dbReference type="AlphaFoldDB" id="A0A916QYM6"/>
<sequence>MKTAAELTPFVRYLLLFLAGMVQQGGVIPPELAQAMAHDPAVVDLVASLLIAGGALAWYLWSTSRKALASLFR</sequence>
<dbReference type="RefSeq" id="WP_188675994.1">
    <property type="nucleotide sequence ID" value="NZ_BMKA01000003.1"/>
</dbReference>
<gene>
    <name evidence="2" type="ORF">GCM10011498_25980</name>
</gene>
<proteinExistence type="predicted"/>
<keyword evidence="1" id="KW-1133">Transmembrane helix</keyword>
<reference evidence="2" key="1">
    <citation type="journal article" date="2014" name="Int. J. Syst. Evol. Microbiol.">
        <title>Complete genome sequence of Corynebacterium casei LMG S-19264T (=DSM 44701T), isolated from a smear-ripened cheese.</title>
        <authorList>
            <consortium name="US DOE Joint Genome Institute (JGI-PGF)"/>
            <person name="Walter F."/>
            <person name="Albersmeier A."/>
            <person name="Kalinowski J."/>
            <person name="Ruckert C."/>
        </authorList>
    </citation>
    <scope>NUCLEOTIDE SEQUENCE</scope>
    <source>
        <strain evidence="2">CGMCC 1.15880</strain>
    </source>
</reference>
<name>A0A916QYM6_9RHOB</name>
<comment type="caution">
    <text evidence="2">The sequence shown here is derived from an EMBL/GenBank/DDBJ whole genome shotgun (WGS) entry which is preliminary data.</text>
</comment>
<dbReference type="InterPro" id="IPR058159">
    <property type="entry name" value="Phage_holin_10"/>
</dbReference>
<protein>
    <submittedName>
        <fullName evidence="2">Uncharacterized protein</fullName>
    </submittedName>
</protein>
<dbReference type="Pfam" id="PF23987">
    <property type="entry name" value="Phage_holin_10"/>
    <property type="match status" value="1"/>
</dbReference>
<keyword evidence="1" id="KW-0812">Transmembrane</keyword>
<reference evidence="2" key="2">
    <citation type="submission" date="2020-09" db="EMBL/GenBank/DDBJ databases">
        <authorList>
            <person name="Sun Q."/>
            <person name="Zhou Y."/>
        </authorList>
    </citation>
    <scope>NUCLEOTIDE SEQUENCE</scope>
    <source>
        <strain evidence="2">CGMCC 1.15880</strain>
    </source>
</reference>
<evidence type="ECO:0000313" key="2">
    <source>
        <dbReference type="EMBL" id="GGA23859.1"/>
    </source>
</evidence>
<keyword evidence="1" id="KW-0472">Membrane</keyword>
<dbReference type="EMBL" id="BMKA01000003">
    <property type="protein sequence ID" value="GGA23859.1"/>
    <property type="molecule type" value="Genomic_DNA"/>
</dbReference>
<evidence type="ECO:0000256" key="1">
    <source>
        <dbReference type="SAM" id="Phobius"/>
    </source>
</evidence>
<evidence type="ECO:0000313" key="3">
    <source>
        <dbReference type="Proteomes" id="UP000628017"/>
    </source>
</evidence>
<feature type="transmembrane region" description="Helical" evidence="1">
    <location>
        <begin position="12"/>
        <end position="29"/>
    </location>
</feature>